<evidence type="ECO:0000313" key="2">
    <source>
        <dbReference type="EMBL" id="RDW91141.1"/>
    </source>
</evidence>
<feature type="region of interest" description="Disordered" evidence="1">
    <location>
        <begin position="156"/>
        <end position="216"/>
    </location>
</feature>
<dbReference type="OrthoDB" id="3564681at2759"/>
<dbReference type="Proteomes" id="UP000256328">
    <property type="component" value="Unassembled WGS sequence"/>
</dbReference>
<dbReference type="Pfam" id="PF12511">
    <property type="entry name" value="DUF3716"/>
    <property type="match status" value="1"/>
</dbReference>
<evidence type="ECO:0000313" key="3">
    <source>
        <dbReference type="Proteomes" id="UP000256328"/>
    </source>
</evidence>
<protein>
    <submittedName>
        <fullName evidence="2">Uncharacterized protein</fullName>
    </submittedName>
</protein>
<sequence length="216" mass="23099">MAPGTVIQTTTQWKQAAIACAFKQMTFVSERYMRLRALTRRRELTLRDETTPPKRTIESLSDEVIAALAAHLVGIPAAEPCDFCSRKGGDLVGCIVLPGEFRGACTNCVFASRRAACDFPYQATGNRNDLRTLCKHIAAEAAKGAIWEMPNAPANANANANDNANANANANDNDSDDAHANANATDARGSARAGNNAGEKNDTSIAIHEHRSTPSK</sequence>
<proteinExistence type="predicted"/>
<evidence type="ECO:0000256" key="1">
    <source>
        <dbReference type="SAM" id="MobiDB-lite"/>
    </source>
</evidence>
<organism evidence="2 3">
    <name type="scientific">Coleophoma crateriformis</name>
    <dbReference type="NCBI Taxonomy" id="565419"/>
    <lineage>
        <taxon>Eukaryota</taxon>
        <taxon>Fungi</taxon>
        <taxon>Dikarya</taxon>
        <taxon>Ascomycota</taxon>
        <taxon>Pezizomycotina</taxon>
        <taxon>Leotiomycetes</taxon>
        <taxon>Helotiales</taxon>
        <taxon>Dermateaceae</taxon>
        <taxon>Coleophoma</taxon>
    </lineage>
</organism>
<accession>A0A3D8SY91</accession>
<dbReference type="InterPro" id="IPR022190">
    <property type="entry name" value="DUF3716"/>
</dbReference>
<feature type="compositionally biased region" description="Low complexity" evidence="1">
    <location>
        <begin position="156"/>
        <end position="172"/>
    </location>
</feature>
<dbReference type="AlphaFoldDB" id="A0A3D8SY91"/>
<dbReference type="EMBL" id="PDLN01000003">
    <property type="protein sequence ID" value="RDW91141.1"/>
    <property type="molecule type" value="Genomic_DNA"/>
</dbReference>
<gene>
    <name evidence="2" type="ORF">BP5796_02306</name>
</gene>
<comment type="caution">
    <text evidence="2">The sequence shown here is derived from an EMBL/GenBank/DDBJ whole genome shotgun (WGS) entry which is preliminary data.</text>
</comment>
<reference evidence="2 3" key="1">
    <citation type="journal article" date="2018" name="IMA Fungus">
        <title>IMA Genome-F 9: Draft genome sequence of Annulohypoxylon stygium, Aspergillus mulundensis, Berkeleyomyces basicola (syn. Thielaviopsis basicola), Ceratocystis smalleyi, two Cercospora beticola strains, Coleophoma cylindrospora, Fusarium fracticaudum, Phialophora cf. hyalina, and Morchella septimelata.</title>
        <authorList>
            <person name="Wingfield B.D."/>
            <person name="Bills G.F."/>
            <person name="Dong Y."/>
            <person name="Huang W."/>
            <person name="Nel W.J."/>
            <person name="Swalarsk-Parry B.S."/>
            <person name="Vaghefi N."/>
            <person name="Wilken P.M."/>
            <person name="An Z."/>
            <person name="de Beer Z.W."/>
            <person name="De Vos L."/>
            <person name="Chen L."/>
            <person name="Duong T.A."/>
            <person name="Gao Y."/>
            <person name="Hammerbacher A."/>
            <person name="Kikkert J.R."/>
            <person name="Li Y."/>
            <person name="Li H."/>
            <person name="Li K."/>
            <person name="Li Q."/>
            <person name="Liu X."/>
            <person name="Ma X."/>
            <person name="Naidoo K."/>
            <person name="Pethybridge S.J."/>
            <person name="Sun J."/>
            <person name="Steenkamp E.T."/>
            <person name="van der Nest M.A."/>
            <person name="van Wyk S."/>
            <person name="Wingfield M.J."/>
            <person name="Xiong C."/>
            <person name="Yue Q."/>
            <person name="Zhang X."/>
        </authorList>
    </citation>
    <scope>NUCLEOTIDE SEQUENCE [LARGE SCALE GENOMIC DNA]</scope>
    <source>
        <strain evidence="2 3">BP5796</strain>
    </source>
</reference>
<keyword evidence="3" id="KW-1185">Reference proteome</keyword>
<feature type="compositionally biased region" description="Low complexity" evidence="1">
    <location>
        <begin position="180"/>
        <end position="198"/>
    </location>
</feature>
<name>A0A3D8SY91_9HELO</name>
<feature type="compositionally biased region" description="Basic and acidic residues" evidence="1">
    <location>
        <begin position="199"/>
        <end position="216"/>
    </location>
</feature>